<feature type="transmembrane region" description="Helical" evidence="1">
    <location>
        <begin position="63"/>
        <end position="86"/>
    </location>
</feature>
<accession>A0ABS3AGX5</accession>
<feature type="transmembrane region" description="Helical" evidence="1">
    <location>
        <begin position="12"/>
        <end position="30"/>
    </location>
</feature>
<evidence type="ECO:0000313" key="2">
    <source>
        <dbReference type="EMBL" id="MBN3965665.1"/>
    </source>
</evidence>
<evidence type="ECO:0000313" key="3">
    <source>
        <dbReference type="Proteomes" id="UP000772591"/>
    </source>
</evidence>
<feature type="transmembrane region" description="Helical" evidence="1">
    <location>
        <begin position="387"/>
        <end position="405"/>
    </location>
</feature>
<feature type="transmembrane region" description="Helical" evidence="1">
    <location>
        <begin position="168"/>
        <end position="189"/>
    </location>
</feature>
<dbReference type="EMBL" id="JADEVO010000011">
    <property type="protein sequence ID" value="MBN3965665.1"/>
    <property type="molecule type" value="Genomic_DNA"/>
</dbReference>
<reference evidence="2 3" key="1">
    <citation type="journal article" date="2021" name="Int. J. Syst. Evol. Microbiol.">
        <title>Pseudomonas piscium sp. nov., Pseudomonas pisciculturae sp. nov., Pseudomonas mucoides sp. nov. and Pseudomonas neuropathica sp. nov. isolated from rainbow trout.</title>
        <authorList>
            <person name="Duman M."/>
            <person name="Mulet M."/>
            <person name="Altun S."/>
            <person name="Saticioglu I.B."/>
            <person name="Gomila M."/>
            <person name="Lalucat J."/>
            <person name="Garcia-Valdes E."/>
        </authorList>
    </citation>
    <scope>NUCLEOTIDE SEQUENCE [LARGE SCALE GENOMIC DNA]</scope>
    <source>
        <strain evidence="2 3">LMG 28632</strain>
    </source>
</reference>
<feature type="transmembrane region" description="Helical" evidence="1">
    <location>
        <begin position="98"/>
        <end position="119"/>
    </location>
</feature>
<name>A0ABS3AGX5_9PSED</name>
<feature type="transmembrane region" description="Helical" evidence="1">
    <location>
        <begin position="239"/>
        <end position="261"/>
    </location>
</feature>
<sequence>MNIQAEISKAPKLGILSIYLLWIACLFDPIGQIYHIKFAAIALVYVVLGLTVVLESARMRLDAFYIFAFVLFVLYLPAYGLLMAVLRGGVSGVFIDTSYISAAVYMVCSLLYLAPGYLWWAYRALVVSLRLLSAVILVSFLFIATDTFTDFVYFFVANGVAYVGEREYAGVAFYYIYFIASPMLIFLLCHETWKMLDRPSLKAAVFLMLPVFALFLSGTRASIILSLCAPIFVWMWHRFGRGAIALILLSIILAFTALLFIDVPIVNEMFGAGEQSNATKIGYLGSYGEIFASPQVVLFGQGFNAHVWSPVLQNMLPEGASKTELTYVELLRVFGLSGTAMLVFLLAFLSLSGKVAKSGYPWIAPSIFLYSAISAINPYIFSSNGMLLIGFATAAIAFAPSVTTLDSLPGESDNGTLASDGL</sequence>
<feature type="transmembrane region" description="Helical" evidence="1">
    <location>
        <begin position="36"/>
        <end position="54"/>
    </location>
</feature>
<protein>
    <recommendedName>
        <fullName evidence="4">O-antigen ligase domain-containing protein</fullName>
    </recommendedName>
</protein>
<keyword evidence="1" id="KW-0812">Transmembrane</keyword>
<feature type="transmembrane region" description="Helical" evidence="1">
    <location>
        <begin position="330"/>
        <end position="350"/>
    </location>
</feature>
<comment type="caution">
    <text evidence="2">The sequence shown here is derived from an EMBL/GenBank/DDBJ whole genome shotgun (WGS) entry which is preliminary data.</text>
</comment>
<proteinExistence type="predicted"/>
<gene>
    <name evidence="2" type="ORF">IMW75_10255</name>
</gene>
<keyword evidence="1" id="KW-1133">Transmembrane helix</keyword>
<evidence type="ECO:0000256" key="1">
    <source>
        <dbReference type="SAM" id="Phobius"/>
    </source>
</evidence>
<feature type="transmembrane region" description="Helical" evidence="1">
    <location>
        <begin position="362"/>
        <end position="380"/>
    </location>
</feature>
<dbReference type="Proteomes" id="UP000772591">
    <property type="component" value="Unassembled WGS sequence"/>
</dbReference>
<keyword evidence="1" id="KW-0472">Membrane</keyword>
<evidence type="ECO:0008006" key="4">
    <source>
        <dbReference type="Google" id="ProtNLM"/>
    </source>
</evidence>
<feature type="transmembrane region" description="Helical" evidence="1">
    <location>
        <begin position="131"/>
        <end position="156"/>
    </location>
</feature>
<keyword evidence="3" id="KW-1185">Reference proteome</keyword>
<feature type="transmembrane region" description="Helical" evidence="1">
    <location>
        <begin position="201"/>
        <end position="233"/>
    </location>
</feature>
<dbReference type="RefSeq" id="WP_205892539.1">
    <property type="nucleotide sequence ID" value="NZ_JADEVO010000011.1"/>
</dbReference>
<organism evidence="2 3">
    <name type="scientific">Pseudomonas gregormendelii</name>
    <dbReference type="NCBI Taxonomy" id="1628277"/>
    <lineage>
        <taxon>Bacteria</taxon>
        <taxon>Pseudomonadati</taxon>
        <taxon>Pseudomonadota</taxon>
        <taxon>Gammaproteobacteria</taxon>
        <taxon>Pseudomonadales</taxon>
        <taxon>Pseudomonadaceae</taxon>
        <taxon>Pseudomonas</taxon>
    </lineage>
</organism>